<dbReference type="Pfam" id="PF06724">
    <property type="entry name" value="DUF1206"/>
    <property type="match status" value="3"/>
</dbReference>
<dbReference type="OrthoDB" id="4552598at2"/>
<name>A0A368T8N2_9ACTN</name>
<feature type="transmembrane region" description="Helical" evidence="1">
    <location>
        <begin position="128"/>
        <end position="148"/>
    </location>
</feature>
<reference evidence="3 4" key="1">
    <citation type="submission" date="2018-04" db="EMBL/GenBank/DDBJ databases">
        <title>Novel actinobacteria from marine sediment.</title>
        <authorList>
            <person name="Ng Z.Y."/>
            <person name="Tan G.Y.A."/>
        </authorList>
    </citation>
    <scope>NUCLEOTIDE SEQUENCE [LARGE SCALE GENOMIC DNA]</scope>
    <source>
        <strain evidence="3 4">TPS81</strain>
    </source>
</reference>
<evidence type="ECO:0000313" key="3">
    <source>
        <dbReference type="EMBL" id="RCV60767.1"/>
    </source>
</evidence>
<keyword evidence="1" id="KW-1133">Transmembrane helix</keyword>
<sequence>MARSGGGRTEHLVRRTGREARWTGRRAAGSRWLRSVARGGLAAKGVLYLVIGWIALQIAFGNGDGREADNMGALRLVAQNPVGLAALAAAAAGLGGLAVRELALGLLGGPYHGGRWTGERLGAVARGAGYAVLCGSTTGFLLGVRRSVSQDEQSVALTARVMALPGGQLLVGAAALVLVGAGCYAAWWGVSRGFERELRTGDMPPGVRRAVVALGVTGSLARAVVIVAAGVLVGWAAWSYHPDRAQGLDGALRALAETPAGPWLLVAVAAGVCVYGLYCFCEARWARDHPPS</sequence>
<evidence type="ECO:0000259" key="2">
    <source>
        <dbReference type="Pfam" id="PF06724"/>
    </source>
</evidence>
<protein>
    <submittedName>
        <fullName evidence="3">DUF1206 domain-containing protein</fullName>
    </submittedName>
</protein>
<feature type="transmembrane region" description="Helical" evidence="1">
    <location>
        <begin position="260"/>
        <end position="281"/>
    </location>
</feature>
<evidence type="ECO:0000313" key="4">
    <source>
        <dbReference type="Proteomes" id="UP000253318"/>
    </source>
</evidence>
<proteinExistence type="predicted"/>
<feature type="domain" description="DUF1206" evidence="2">
    <location>
        <begin position="121"/>
        <end position="191"/>
    </location>
</feature>
<evidence type="ECO:0000256" key="1">
    <source>
        <dbReference type="SAM" id="Phobius"/>
    </source>
</evidence>
<comment type="caution">
    <text evidence="3">The sequence shown here is derived from an EMBL/GenBank/DDBJ whole genome shotgun (WGS) entry which is preliminary data.</text>
</comment>
<dbReference type="Proteomes" id="UP000253318">
    <property type="component" value="Unassembled WGS sequence"/>
</dbReference>
<keyword evidence="1" id="KW-0472">Membrane</keyword>
<accession>A0A368T8N2</accession>
<keyword evidence="1" id="KW-0812">Transmembrane</keyword>
<dbReference type="RefSeq" id="WP_114397895.1">
    <property type="nucleotide sequence ID" value="NZ_QEIM01000052.1"/>
</dbReference>
<feature type="transmembrane region" description="Helical" evidence="1">
    <location>
        <begin position="82"/>
        <end position="107"/>
    </location>
</feature>
<keyword evidence="4" id="KW-1185">Reference proteome</keyword>
<dbReference type="AlphaFoldDB" id="A0A368T8N2"/>
<feature type="transmembrane region" description="Helical" evidence="1">
    <location>
        <begin position="211"/>
        <end position="240"/>
    </location>
</feature>
<dbReference type="InterPro" id="IPR009597">
    <property type="entry name" value="DUF1206"/>
</dbReference>
<dbReference type="EMBL" id="QEIN01000033">
    <property type="protein sequence ID" value="RCV60767.1"/>
    <property type="molecule type" value="Genomic_DNA"/>
</dbReference>
<feature type="domain" description="DUF1206" evidence="2">
    <location>
        <begin position="218"/>
        <end position="285"/>
    </location>
</feature>
<feature type="transmembrane region" description="Helical" evidence="1">
    <location>
        <begin position="168"/>
        <end position="190"/>
    </location>
</feature>
<feature type="domain" description="DUF1206" evidence="2">
    <location>
        <begin position="40"/>
        <end position="106"/>
    </location>
</feature>
<gene>
    <name evidence="3" type="ORF">DEF24_06230</name>
</gene>
<feature type="transmembrane region" description="Helical" evidence="1">
    <location>
        <begin position="41"/>
        <end position="62"/>
    </location>
</feature>
<organism evidence="3 4">
    <name type="scientific">Marinitenerispora sediminis</name>
    <dbReference type="NCBI Taxonomy" id="1931232"/>
    <lineage>
        <taxon>Bacteria</taxon>
        <taxon>Bacillati</taxon>
        <taxon>Actinomycetota</taxon>
        <taxon>Actinomycetes</taxon>
        <taxon>Streptosporangiales</taxon>
        <taxon>Nocardiopsidaceae</taxon>
        <taxon>Marinitenerispora</taxon>
    </lineage>
</organism>